<dbReference type="Pfam" id="PF17791">
    <property type="entry name" value="MG3"/>
    <property type="match status" value="1"/>
</dbReference>
<dbReference type="Gene3D" id="2.60.40.1930">
    <property type="match status" value="1"/>
</dbReference>
<keyword evidence="9" id="KW-1185">Reference proteome</keyword>
<reference evidence="8" key="3">
    <citation type="submission" date="2015-06" db="UniProtKB">
        <authorList>
            <consortium name="EnsemblMetazoa"/>
        </authorList>
    </citation>
    <scope>IDENTIFICATION</scope>
</reference>
<evidence type="ECO:0000256" key="1">
    <source>
        <dbReference type="ARBA" id="ARBA00022729"/>
    </source>
</evidence>
<dbReference type="EnsemblMetazoa" id="HelroT180042">
    <property type="protein sequence ID" value="HelroP180042"/>
    <property type="gene ID" value="HelroG180042"/>
</dbReference>
<dbReference type="AlphaFoldDB" id="T1FFD9"/>
<reference evidence="9" key="1">
    <citation type="submission" date="2012-12" db="EMBL/GenBank/DDBJ databases">
        <authorList>
            <person name="Hellsten U."/>
            <person name="Grimwood J."/>
            <person name="Chapman J.A."/>
            <person name="Shapiro H."/>
            <person name="Aerts A."/>
            <person name="Otillar R.P."/>
            <person name="Terry A.Y."/>
            <person name="Boore J.L."/>
            <person name="Simakov O."/>
            <person name="Marletaz F."/>
            <person name="Cho S.-J."/>
            <person name="Edsinger-Gonzales E."/>
            <person name="Havlak P."/>
            <person name="Kuo D.-H."/>
            <person name="Larsson T."/>
            <person name="Lv J."/>
            <person name="Arendt D."/>
            <person name="Savage R."/>
            <person name="Osoegawa K."/>
            <person name="de Jong P."/>
            <person name="Lindberg D.R."/>
            <person name="Seaver E.C."/>
            <person name="Weisblat D.A."/>
            <person name="Putnam N.H."/>
            <person name="Grigoriev I.V."/>
            <person name="Rokhsar D.S."/>
        </authorList>
    </citation>
    <scope>NUCLEOTIDE SEQUENCE</scope>
</reference>
<dbReference type="Gene3D" id="2.60.40.1940">
    <property type="match status" value="1"/>
</dbReference>
<evidence type="ECO:0000259" key="5">
    <source>
        <dbReference type="Pfam" id="PF01835"/>
    </source>
</evidence>
<evidence type="ECO:0008006" key="10">
    <source>
        <dbReference type="Google" id="ProtNLM"/>
    </source>
</evidence>
<accession>T1FFD9</accession>
<dbReference type="GO" id="GO:0004866">
    <property type="term" value="F:endopeptidase inhibitor activity"/>
    <property type="evidence" value="ECO:0007669"/>
    <property type="project" value="InterPro"/>
</dbReference>
<dbReference type="OrthoDB" id="6156464at2759"/>
<feature type="domain" description="Macroglobulin" evidence="6">
    <location>
        <begin position="231"/>
        <end position="296"/>
    </location>
</feature>
<feature type="signal peptide" evidence="4">
    <location>
        <begin position="1"/>
        <end position="22"/>
    </location>
</feature>
<evidence type="ECO:0000313" key="7">
    <source>
        <dbReference type="EMBL" id="ESN94935.1"/>
    </source>
</evidence>
<dbReference type="InParanoid" id="T1FFD9"/>
<organism evidence="8 9">
    <name type="scientific">Helobdella robusta</name>
    <name type="common">Californian leech</name>
    <dbReference type="NCBI Taxonomy" id="6412"/>
    <lineage>
        <taxon>Eukaryota</taxon>
        <taxon>Metazoa</taxon>
        <taxon>Spiralia</taxon>
        <taxon>Lophotrochozoa</taxon>
        <taxon>Annelida</taxon>
        <taxon>Clitellata</taxon>
        <taxon>Hirudinea</taxon>
        <taxon>Rhynchobdellida</taxon>
        <taxon>Glossiphoniidae</taxon>
        <taxon>Helobdella</taxon>
    </lineage>
</organism>
<evidence type="ECO:0000313" key="9">
    <source>
        <dbReference type="Proteomes" id="UP000015101"/>
    </source>
</evidence>
<evidence type="ECO:0000313" key="8">
    <source>
        <dbReference type="EnsemblMetazoa" id="HelroP180042"/>
    </source>
</evidence>
<dbReference type="Proteomes" id="UP000015101">
    <property type="component" value="Unassembled WGS sequence"/>
</dbReference>
<feature type="domain" description="Macroglobulin" evidence="5">
    <location>
        <begin position="139"/>
        <end position="226"/>
    </location>
</feature>
<evidence type="ECO:0000256" key="3">
    <source>
        <dbReference type="ARBA" id="ARBA00023180"/>
    </source>
</evidence>
<reference evidence="7 9" key="2">
    <citation type="journal article" date="2013" name="Nature">
        <title>Insights into bilaterian evolution from three spiralian genomes.</title>
        <authorList>
            <person name="Simakov O."/>
            <person name="Marletaz F."/>
            <person name="Cho S.J."/>
            <person name="Edsinger-Gonzales E."/>
            <person name="Havlak P."/>
            <person name="Hellsten U."/>
            <person name="Kuo D.H."/>
            <person name="Larsson T."/>
            <person name="Lv J."/>
            <person name="Arendt D."/>
            <person name="Savage R."/>
            <person name="Osoegawa K."/>
            <person name="de Jong P."/>
            <person name="Grimwood J."/>
            <person name="Chapman J.A."/>
            <person name="Shapiro H."/>
            <person name="Aerts A."/>
            <person name="Otillar R.P."/>
            <person name="Terry A.Y."/>
            <person name="Boore J.L."/>
            <person name="Grigoriev I.V."/>
            <person name="Lindberg D.R."/>
            <person name="Seaver E.C."/>
            <person name="Weisblat D.A."/>
            <person name="Putnam N.H."/>
            <person name="Rokhsar D.S."/>
        </authorList>
    </citation>
    <scope>NUCLEOTIDE SEQUENCE</scope>
</reference>
<dbReference type="InterPro" id="IPR002890">
    <property type="entry name" value="MG2"/>
</dbReference>
<dbReference type="InterPro" id="IPR050473">
    <property type="entry name" value="A2M/Complement_sys"/>
</dbReference>
<dbReference type="PANTHER" id="PTHR11412:SF136">
    <property type="entry name" value="CD109 ANTIGEN"/>
    <property type="match status" value="1"/>
</dbReference>
<gene>
    <name evidence="8" type="primary">20207538</name>
    <name evidence="7" type="ORF">HELRODRAFT_180042</name>
</gene>
<keyword evidence="3" id="KW-0325">Glycoprotein</keyword>
<evidence type="ECO:0000256" key="4">
    <source>
        <dbReference type="SAM" id="SignalP"/>
    </source>
</evidence>
<sequence>MAKETLVVVLLMMILLHESLYGDEDVKYMITIPKFIRPGTKFQFGVFIPGLNNISYALNAEIKSLAGDVLVKKTNLLKATFANAKLYATAKLERVTIDNNLQIPSTVPESSYTFYVTAYDGINFSDSHQLSVDRNIHSIYIQTDKTLYKPGQKVNYRVLAIDPQLKPYKESINITIYDTSDNKITKLTNQKSPAGVITNALNLSDITPLGSWRIVAETKFASTEKTIQVAEYVLPKFDVSVNVPSFYFINLNNPSLQEDLHVSIISKYSYGKPVKGTAAIQIKLSYTWWSQSELNQITKIVQLKLSKSDSSSPAASDVRYANGTYKKLTLTATITYTSYNSNENKMLLISLDANGFAKFEFQTDITMEGISFQVTYMDDVGNQNIYSYQYVNKFNSRDNAGILLVYSNKDNVVKVCIKIAEYHFCS</sequence>
<dbReference type="KEGG" id="hro:HELRODRAFT_180042"/>
<name>T1FFD9_HELRO</name>
<feature type="chain" id="PRO_5010980570" description="Macroglobulin domain-containing protein" evidence="4">
    <location>
        <begin position="23"/>
        <end position="426"/>
    </location>
</feature>
<dbReference type="RefSeq" id="XP_009027054.1">
    <property type="nucleotide sequence ID" value="XM_009028806.1"/>
</dbReference>
<proteinExistence type="predicted"/>
<dbReference type="FunFam" id="2.60.40.1930:FF:000001">
    <property type="entry name" value="CD109 isoform 3"/>
    <property type="match status" value="1"/>
</dbReference>
<dbReference type="InterPro" id="IPR041555">
    <property type="entry name" value="MG3"/>
</dbReference>
<protein>
    <recommendedName>
        <fullName evidence="10">Macroglobulin domain-containing protein</fullName>
    </recommendedName>
</protein>
<dbReference type="HOGENOM" id="CLU_644489_0_0_1"/>
<dbReference type="EMBL" id="AMQM01007077">
    <property type="status" value="NOT_ANNOTATED_CDS"/>
    <property type="molecule type" value="Genomic_DNA"/>
</dbReference>
<evidence type="ECO:0000259" key="6">
    <source>
        <dbReference type="Pfam" id="PF17791"/>
    </source>
</evidence>
<evidence type="ECO:0000256" key="2">
    <source>
        <dbReference type="ARBA" id="ARBA00022966"/>
    </source>
</evidence>
<dbReference type="PANTHER" id="PTHR11412">
    <property type="entry name" value="MACROGLOBULIN / COMPLEMENT"/>
    <property type="match status" value="1"/>
</dbReference>
<keyword evidence="2" id="KW-0882">Thioester bond</keyword>
<keyword evidence="1 4" id="KW-0732">Signal</keyword>
<dbReference type="EMBL" id="KB097558">
    <property type="protein sequence ID" value="ESN94935.1"/>
    <property type="molecule type" value="Genomic_DNA"/>
</dbReference>
<dbReference type="eggNOG" id="KOG1366">
    <property type="taxonomic scope" value="Eukaryota"/>
</dbReference>
<dbReference type="STRING" id="6412.T1FFD9"/>
<dbReference type="CTD" id="20207538"/>
<dbReference type="GeneID" id="20207538"/>
<dbReference type="Pfam" id="PF01835">
    <property type="entry name" value="MG2"/>
    <property type="match status" value="1"/>
</dbReference>